<dbReference type="SUPFAM" id="SSF51430">
    <property type="entry name" value="NAD(P)-linked oxidoreductase"/>
    <property type="match status" value="1"/>
</dbReference>
<keyword evidence="4" id="KW-1185">Reference proteome</keyword>
<keyword evidence="1" id="KW-0560">Oxidoreductase</keyword>
<dbReference type="EMBL" id="BAABAT010000029">
    <property type="protein sequence ID" value="GAA4258025.1"/>
    <property type="molecule type" value="Genomic_DNA"/>
</dbReference>
<dbReference type="Pfam" id="PF00248">
    <property type="entry name" value="Aldo_ket_red"/>
    <property type="match status" value="1"/>
</dbReference>
<dbReference type="PANTHER" id="PTHR43364">
    <property type="entry name" value="NADH-SPECIFIC METHYLGLYOXAL REDUCTASE-RELATED"/>
    <property type="match status" value="1"/>
</dbReference>
<sequence>MSGMKTRFLGRSGIEVSALGMGCWAIGGPFWAGEQPLGWGEVDDEESIRAVRRALDLGVTFFDTANVYGAGHSEEVLARALAGRRDEAVIATKFGGTFDEQTRQVGPDDGTPAGVARAVRESLRRLGTDRIDLYQLHINALPIPEALDLVPVLEGLVEQGLIRAYGWSTDFPERADAFASAAPNCAAIQADMSVLRGSYAVLPVAERHDLGVIVRGPLAMGLLGGRYTTSSELPRDDVRGLSPEWMTYFTDGRPTPEFLARIDGIRQVLTSGGRTLAQGALAWLWAYDARTVPIPGCRTVAQVEENAGALAHGPLSPSELADVERLMGRE</sequence>
<comment type="caution">
    <text evidence="3">The sequence shown here is derived from an EMBL/GenBank/DDBJ whole genome shotgun (WGS) entry which is preliminary data.</text>
</comment>
<organism evidence="3 4">
    <name type="scientific">Dactylosporangium darangshiense</name>
    <dbReference type="NCBI Taxonomy" id="579108"/>
    <lineage>
        <taxon>Bacteria</taxon>
        <taxon>Bacillati</taxon>
        <taxon>Actinomycetota</taxon>
        <taxon>Actinomycetes</taxon>
        <taxon>Micromonosporales</taxon>
        <taxon>Micromonosporaceae</taxon>
        <taxon>Dactylosporangium</taxon>
    </lineage>
</organism>
<dbReference type="PANTHER" id="PTHR43364:SF4">
    <property type="entry name" value="NAD(P)-LINKED OXIDOREDUCTASE SUPERFAMILY PROTEIN"/>
    <property type="match status" value="1"/>
</dbReference>
<protein>
    <submittedName>
        <fullName evidence="3">Aldo/keto reductase</fullName>
    </submittedName>
</protein>
<evidence type="ECO:0000313" key="4">
    <source>
        <dbReference type="Proteomes" id="UP001500620"/>
    </source>
</evidence>
<evidence type="ECO:0000259" key="2">
    <source>
        <dbReference type="Pfam" id="PF00248"/>
    </source>
</evidence>
<feature type="domain" description="NADP-dependent oxidoreductase" evidence="2">
    <location>
        <begin position="19"/>
        <end position="325"/>
    </location>
</feature>
<proteinExistence type="predicted"/>
<evidence type="ECO:0000256" key="1">
    <source>
        <dbReference type="ARBA" id="ARBA00023002"/>
    </source>
</evidence>
<dbReference type="CDD" id="cd19086">
    <property type="entry name" value="AKR_AKR11C1"/>
    <property type="match status" value="1"/>
</dbReference>
<reference evidence="4" key="1">
    <citation type="journal article" date="2019" name="Int. J. Syst. Evol. Microbiol.">
        <title>The Global Catalogue of Microorganisms (GCM) 10K type strain sequencing project: providing services to taxonomists for standard genome sequencing and annotation.</title>
        <authorList>
            <consortium name="The Broad Institute Genomics Platform"/>
            <consortium name="The Broad Institute Genome Sequencing Center for Infectious Disease"/>
            <person name="Wu L."/>
            <person name="Ma J."/>
        </authorList>
    </citation>
    <scope>NUCLEOTIDE SEQUENCE [LARGE SCALE GENOMIC DNA]</scope>
    <source>
        <strain evidence="4">JCM 17441</strain>
    </source>
</reference>
<dbReference type="Proteomes" id="UP001500620">
    <property type="component" value="Unassembled WGS sequence"/>
</dbReference>
<evidence type="ECO:0000313" key="3">
    <source>
        <dbReference type="EMBL" id="GAA4258025.1"/>
    </source>
</evidence>
<dbReference type="InterPro" id="IPR036812">
    <property type="entry name" value="NAD(P)_OxRdtase_dom_sf"/>
</dbReference>
<name>A0ABP8DKB3_9ACTN</name>
<dbReference type="InterPro" id="IPR023210">
    <property type="entry name" value="NADP_OxRdtase_dom"/>
</dbReference>
<dbReference type="InterPro" id="IPR050523">
    <property type="entry name" value="AKR_Detox_Biosynth"/>
</dbReference>
<accession>A0ABP8DKB3</accession>
<gene>
    <name evidence="3" type="ORF">GCM10022255_077170</name>
</gene>
<dbReference type="Gene3D" id="3.20.20.100">
    <property type="entry name" value="NADP-dependent oxidoreductase domain"/>
    <property type="match status" value="1"/>
</dbReference>